<feature type="domain" description="Fimbrial-type adhesion" evidence="6">
    <location>
        <begin position="191"/>
        <end position="316"/>
    </location>
</feature>
<dbReference type="InterPro" id="IPR000259">
    <property type="entry name" value="Adhesion_dom_fimbrial"/>
</dbReference>
<dbReference type="SUPFAM" id="SSF49401">
    <property type="entry name" value="Bacterial adhesins"/>
    <property type="match status" value="1"/>
</dbReference>
<dbReference type="Proteomes" id="UP000276295">
    <property type="component" value="Unassembled WGS sequence"/>
</dbReference>
<dbReference type="AlphaFoldDB" id="A0A3A5K5Y6"/>
<feature type="signal peptide" evidence="5">
    <location>
        <begin position="1"/>
        <end position="28"/>
    </location>
</feature>
<dbReference type="InterPro" id="IPR050263">
    <property type="entry name" value="Bact_Fimbrial_Adh_Pro"/>
</dbReference>
<dbReference type="InterPro" id="IPR036937">
    <property type="entry name" value="Adhesion_dom_fimbrial_sf"/>
</dbReference>
<keyword evidence="3 5" id="KW-0732">Signal</keyword>
<gene>
    <name evidence="7" type="ORF">D6029_00495</name>
</gene>
<dbReference type="GO" id="GO:0043709">
    <property type="term" value="P:cell adhesion involved in single-species biofilm formation"/>
    <property type="evidence" value="ECO:0007669"/>
    <property type="project" value="TreeGrafter"/>
</dbReference>
<keyword evidence="8" id="KW-1185">Reference proteome</keyword>
<evidence type="ECO:0000256" key="4">
    <source>
        <dbReference type="ARBA" id="ARBA00023263"/>
    </source>
</evidence>
<evidence type="ECO:0000256" key="5">
    <source>
        <dbReference type="SAM" id="SignalP"/>
    </source>
</evidence>
<evidence type="ECO:0000256" key="3">
    <source>
        <dbReference type="ARBA" id="ARBA00022729"/>
    </source>
</evidence>
<reference evidence="7 8" key="1">
    <citation type="submission" date="2018-09" db="EMBL/GenBank/DDBJ databases">
        <title>Draft genome sequence of Buttiauxella izardii CCUG 35510T.</title>
        <authorList>
            <person name="Salva-Serra F."/>
            <person name="Marathe N."/>
            <person name="Moore E."/>
            <person name="Stadler-Svensson L."/>
            <person name="Engstrom-Jakobsson H."/>
        </authorList>
    </citation>
    <scope>NUCLEOTIDE SEQUENCE [LARGE SCALE GENOMIC DNA]</scope>
    <source>
        <strain evidence="7 8">CCUG 35510</strain>
    </source>
</reference>
<evidence type="ECO:0000313" key="8">
    <source>
        <dbReference type="Proteomes" id="UP000276295"/>
    </source>
</evidence>
<evidence type="ECO:0000259" key="6">
    <source>
        <dbReference type="Pfam" id="PF00419"/>
    </source>
</evidence>
<accession>A0A3A5K5Y6</accession>
<dbReference type="InterPro" id="IPR008966">
    <property type="entry name" value="Adhesion_dom_sf"/>
</dbReference>
<evidence type="ECO:0000256" key="2">
    <source>
        <dbReference type="ARBA" id="ARBA00006671"/>
    </source>
</evidence>
<dbReference type="GO" id="GO:0009289">
    <property type="term" value="C:pilus"/>
    <property type="evidence" value="ECO:0007669"/>
    <property type="project" value="UniProtKB-SubCell"/>
</dbReference>
<dbReference type="EMBL" id="QZWH01000001">
    <property type="protein sequence ID" value="RJT27979.1"/>
    <property type="molecule type" value="Genomic_DNA"/>
</dbReference>
<dbReference type="Pfam" id="PF00419">
    <property type="entry name" value="Fimbrial"/>
    <property type="match status" value="1"/>
</dbReference>
<evidence type="ECO:0000256" key="1">
    <source>
        <dbReference type="ARBA" id="ARBA00004561"/>
    </source>
</evidence>
<dbReference type="RefSeq" id="WP_120062871.1">
    <property type="nucleotide sequence ID" value="NZ_QZWH01000001.1"/>
</dbReference>
<name>A0A3A5K5Y6_9ENTR</name>
<dbReference type="Gene3D" id="2.60.40.1090">
    <property type="entry name" value="Fimbrial-type adhesion domain"/>
    <property type="match status" value="1"/>
</dbReference>
<comment type="subcellular location">
    <subcellularLocation>
        <location evidence="1">Fimbrium</location>
    </subcellularLocation>
</comment>
<dbReference type="Gene3D" id="2.60.40.3310">
    <property type="match status" value="1"/>
</dbReference>
<evidence type="ECO:0000313" key="7">
    <source>
        <dbReference type="EMBL" id="RJT27979.1"/>
    </source>
</evidence>
<dbReference type="PANTHER" id="PTHR33420:SF12">
    <property type="entry name" value="FIMBRIN-LIKE PROTEIN FIMI-RELATED"/>
    <property type="match status" value="1"/>
</dbReference>
<comment type="caution">
    <text evidence="7">The sequence shown here is derived from an EMBL/GenBank/DDBJ whole genome shotgun (WGS) entry which is preliminary data.</text>
</comment>
<protein>
    <submittedName>
        <fullName evidence="7">Type 1 fimbrial protein</fullName>
    </submittedName>
</protein>
<dbReference type="PANTHER" id="PTHR33420">
    <property type="entry name" value="FIMBRIAL SUBUNIT ELFA-RELATED"/>
    <property type="match status" value="1"/>
</dbReference>
<keyword evidence="4" id="KW-0281">Fimbrium</keyword>
<proteinExistence type="inferred from homology"/>
<feature type="chain" id="PRO_5017430855" evidence="5">
    <location>
        <begin position="29"/>
        <end position="317"/>
    </location>
</feature>
<comment type="similarity">
    <text evidence="2">Belongs to the fimbrial protein family.</text>
</comment>
<dbReference type="OrthoDB" id="8970968at2"/>
<organism evidence="7 8">
    <name type="scientific">Buttiauxella izardii</name>
    <dbReference type="NCBI Taxonomy" id="82991"/>
    <lineage>
        <taxon>Bacteria</taxon>
        <taxon>Pseudomonadati</taxon>
        <taxon>Pseudomonadota</taxon>
        <taxon>Gammaproteobacteria</taxon>
        <taxon>Enterobacterales</taxon>
        <taxon>Enterobacteriaceae</taxon>
        <taxon>Buttiauxella</taxon>
    </lineage>
</organism>
<sequence length="317" mass="33570">MINKKHHMLLLLAGLFVSTLAVTQNAYAVCPAVSLAPPPAAINVDAKVAIGAVVGTTTVTFPDATYGCSPQVGQAMYIWKGYGTPNGNIYPTHAPGLGYRLKFGPGIWPDYMGTDYFPLAKYRPDQGAQTGMHGGTLIIEFIKLGPVGNDPIPAQTLAVYGVGLDLNDFDKYVHIDLAGDIPVIEQHFCTADSVVNVPLDDVYTNELSLSNPGAKPKDFQIKINCPTQNNISLLFTGDMQDAANAVFKNTDPATASSVGVQILRNGSPVPNGNGNNINLGNVTGNLTTLFTARYYALATPVAEGAVTSVAYATIMYN</sequence>